<proteinExistence type="predicted"/>
<gene>
    <name evidence="1" type="ORF">CONLIGDRAFT_629334</name>
</gene>
<dbReference type="EMBL" id="KV875095">
    <property type="protein sequence ID" value="OIW31671.1"/>
    <property type="molecule type" value="Genomic_DNA"/>
</dbReference>
<protein>
    <submittedName>
        <fullName evidence="1">Uncharacterized protein</fullName>
    </submittedName>
</protein>
<accession>A0A1J7IVE2</accession>
<reference evidence="1 2" key="1">
    <citation type="submission" date="2016-10" db="EMBL/GenBank/DDBJ databases">
        <title>Draft genome sequence of Coniochaeta ligniaria NRRL30616, a lignocellulolytic fungus for bioabatement of inhibitors in plant biomass hydrolysates.</title>
        <authorList>
            <consortium name="DOE Joint Genome Institute"/>
            <person name="Jimenez D.J."/>
            <person name="Hector R.E."/>
            <person name="Riley R."/>
            <person name="Sun H."/>
            <person name="Grigoriev I.V."/>
            <person name="Van Elsas J.D."/>
            <person name="Nichols N.N."/>
        </authorList>
    </citation>
    <scope>NUCLEOTIDE SEQUENCE [LARGE SCALE GENOMIC DNA]</scope>
    <source>
        <strain evidence="1 2">NRRL 30616</strain>
    </source>
</reference>
<dbReference type="InParanoid" id="A0A1J7IVE2"/>
<dbReference type="AlphaFoldDB" id="A0A1J7IVE2"/>
<keyword evidence="2" id="KW-1185">Reference proteome</keyword>
<dbReference type="Proteomes" id="UP000182658">
    <property type="component" value="Unassembled WGS sequence"/>
</dbReference>
<sequence length="164" mass="18552">MLENAGPIGNGYYLPTYDSFQSLINVYKTFRELVREDFQKTHGAPRLISAEVTVFFGKMILKKATDLLVGKHSTLEVPMTLVVERFLRMVEAHLLLWMRQAAGELRDVVDKAKEAVVGAHMDEAKRRILEHQQTYLEAAGAFEAQRIVLARSVMDLRAMRAASS</sequence>
<evidence type="ECO:0000313" key="2">
    <source>
        <dbReference type="Proteomes" id="UP000182658"/>
    </source>
</evidence>
<name>A0A1J7IVE2_9PEZI</name>
<organism evidence="1 2">
    <name type="scientific">Coniochaeta ligniaria NRRL 30616</name>
    <dbReference type="NCBI Taxonomy" id="1408157"/>
    <lineage>
        <taxon>Eukaryota</taxon>
        <taxon>Fungi</taxon>
        <taxon>Dikarya</taxon>
        <taxon>Ascomycota</taxon>
        <taxon>Pezizomycotina</taxon>
        <taxon>Sordariomycetes</taxon>
        <taxon>Sordariomycetidae</taxon>
        <taxon>Coniochaetales</taxon>
        <taxon>Coniochaetaceae</taxon>
        <taxon>Coniochaeta</taxon>
    </lineage>
</organism>
<evidence type="ECO:0000313" key="1">
    <source>
        <dbReference type="EMBL" id="OIW31671.1"/>
    </source>
</evidence>